<comment type="caution">
    <text evidence="2">The sequence shown here is derived from an EMBL/GenBank/DDBJ whole genome shotgun (WGS) entry which is preliminary data.</text>
</comment>
<feature type="transmembrane region" description="Helical" evidence="1">
    <location>
        <begin position="41"/>
        <end position="62"/>
    </location>
</feature>
<dbReference type="RefSeq" id="WP_135480967.1">
    <property type="nucleotide sequence ID" value="NZ_SRMF01000001.1"/>
</dbReference>
<reference evidence="2 3" key="1">
    <citation type="submission" date="2019-04" db="EMBL/GenBank/DDBJ databases">
        <title>Natronospirillum operosus gen. nov., sp. nov., a haloalkaliphilic satellite isolated from decaying biomass of laboratory culture of cyanobacterium Geitlerinema sp. and proposal of Natronospirillaceae fam. nov. and Saccharospirillaceae fam. nov.</title>
        <authorList>
            <person name="Kevbrin V."/>
            <person name="Boltyanskaya Y."/>
            <person name="Koziaeva V."/>
            <person name="Grouzdev D.S."/>
            <person name="Park M."/>
            <person name="Cho J."/>
        </authorList>
    </citation>
    <scope>NUCLEOTIDE SEQUENCE [LARGE SCALE GENOMIC DNA]</scope>
    <source>
        <strain evidence="2 3">G-116</strain>
    </source>
</reference>
<evidence type="ECO:0000313" key="3">
    <source>
        <dbReference type="Proteomes" id="UP000297475"/>
    </source>
</evidence>
<name>A0A4Z0WEA7_9GAMM</name>
<feature type="transmembrane region" description="Helical" evidence="1">
    <location>
        <begin position="12"/>
        <end position="35"/>
    </location>
</feature>
<sequence length="119" mass="13658">MINGFRRWGYRLRFLAPLFLLGVIGTGVVLGLGTLNNWTEWMYPSLIGFMWSLLGLCFVWWFQPPGPNAVLLTTAWGRFKAKLGKLFVVLKCWVFIVMLFGTIGLTVRFVMLWQQGVPL</sequence>
<evidence type="ECO:0000313" key="2">
    <source>
        <dbReference type="EMBL" id="TGG95360.1"/>
    </source>
</evidence>
<keyword evidence="1" id="KW-0812">Transmembrane</keyword>
<accession>A0A4Z0WEA7</accession>
<keyword evidence="1" id="KW-0472">Membrane</keyword>
<feature type="transmembrane region" description="Helical" evidence="1">
    <location>
        <begin position="83"/>
        <end position="111"/>
    </location>
</feature>
<gene>
    <name evidence="2" type="ORF">E4656_02755</name>
</gene>
<dbReference type="Proteomes" id="UP000297475">
    <property type="component" value="Unassembled WGS sequence"/>
</dbReference>
<dbReference type="EMBL" id="SRMF01000001">
    <property type="protein sequence ID" value="TGG95360.1"/>
    <property type="molecule type" value="Genomic_DNA"/>
</dbReference>
<protein>
    <submittedName>
        <fullName evidence="2">Uncharacterized protein</fullName>
    </submittedName>
</protein>
<proteinExistence type="predicted"/>
<keyword evidence="3" id="KW-1185">Reference proteome</keyword>
<dbReference type="AlphaFoldDB" id="A0A4Z0WEA7"/>
<organism evidence="2 3">
    <name type="scientific">Natronospirillum operosum</name>
    <dbReference type="NCBI Taxonomy" id="2759953"/>
    <lineage>
        <taxon>Bacteria</taxon>
        <taxon>Pseudomonadati</taxon>
        <taxon>Pseudomonadota</taxon>
        <taxon>Gammaproteobacteria</taxon>
        <taxon>Oceanospirillales</taxon>
        <taxon>Natronospirillaceae</taxon>
        <taxon>Natronospirillum</taxon>
    </lineage>
</organism>
<evidence type="ECO:0000256" key="1">
    <source>
        <dbReference type="SAM" id="Phobius"/>
    </source>
</evidence>
<keyword evidence="1" id="KW-1133">Transmembrane helix</keyword>